<name>A0A9X3IK40_9HYPH</name>
<dbReference type="AlphaFoldDB" id="A0A9X3IK40"/>
<evidence type="ECO:0000313" key="1">
    <source>
        <dbReference type="EMBL" id="MCX5568412.1"/>
    </source>
</evidence>
<dbReference type="Proteomes" id="UP001144805">
    <property type="component" value="Unassembled WGS sequence"/>
</dbReference>
<evidence type="ECO:0000313" key="2">
    <source>
        <dbReference type="Proteomes" id="UP001144805"/>
    </source>
</evidence>
<accession>A0A9X3IK40</accession>
<sequence>MEQTVTSTGDAGPAGHLNRRTATWLAGAAALLAVSGCASVTDKVAPSVAPATPSVSITTEDLVGNWGLGSFRQEADLPRTINEARRYCSNPYVITRGPNNGVMMYLADQSTPSELVLKNSGGRVYIGPPGPAGTPKDRQITSFQDGVIVAPWVDPSVTARYGTMVFVRCGQAAAPAATKPAASG</sequence>
<dbReference type="RefSeq" id="WP_266337394.1">
    <property type="nucleotide sequence ID" value="NZ_JAPKNK010000002.1"/>
</dbReference>
<keyword evidence="2" id="KW-1185">Reference proteome</keyword>
<dbReference type="EMBL" id="JAPKNK010000002">
    <property type="protein sequence ID" value="MCX5568412.1"/>
    <property type="molecule type" value="Genomic_DNA"/>
</dbReference>
<comment type="caution">
    <text evidence="1">The sequence shown here is derived from an EMBL/GenBank/DDBJ whole genome shotgun (WGS) entry which is preliminary data.</text>
</comment>
<gene>
    <name evidence="1" type="ORF">OSH07_04310</name>
</gene>
<reference evidence="1" key="1">
    <citation type="submission" date="2022-11" db="EMBL/GenBank/DDBJ databases">
        <title>Biodiversity and phylogenetic relationships of bacteria.</title>
        <authorList>
            <person name="Machado R.A.R."/>
            <person name="Bhat A."/>
            <person name="Loulou A."/>
            <person name="Kallel S."/>
        </authorList>
    </citation>
    <scope>NUCLEOTIDE SEQUENCE</scope>
    <source>
        <strain evidence="1">K-TC2</strain>
    </source>
</reference>
<proteinExistence type="predicted"/>
<protein>
    <submittedName>
        <fullName evidence="1">Uncharacterized protein</fullName>
    </submittedName>
</protein>
<organism evidence="1 2">
    <name type="scientific">Kaistia nematophila</name>
    <dbReference type="NCBI Taxonomy" id="2994654"/>
    <lineage>
        <taxon>Bacteria</taxon>
        <taxon>Pseudomonadati</taxon>
        <taxon>Pseudomonadota</taxon>
        <taxon>Alphaproteobacteria</taxon>
        <taxon>Hyphomicrobiales</taxon>
        <taxon>Kaistiaceae</taxon>
        <taxon>Kaistia</taxon>
    </lineage>
</organism>